<gene>
    <name evidence="2" type="ORF">GTQ38_20790</name>
</gene>
<name>A0A6L9EI49_9FLAO</name>
<protein>
    <recommendedName>
        <fullName evidence="4">Lipocalin-like domain-containing protein</fullName>
    </recommendedName>
</protein>
<accession>A0A6L9EI49</accession>
<evidence type="ECO:0000256" key="1">
    <source>
        <dbReference type="SAM" id="SignalP"/>
    </source>
</evidence>
<feature type="chain" id="PRO_5027080658" description="Lipocalin-like domain-containing protein" evidence="1">
    <location>
        <begin position="30"/>
        <end position="153"/>
    </location>
</feature>
<dbReference type="AlphaFoldDB" id="A0A6L9EI49"/>
<sequence length="153" mass="17175">MKFFNNRFSKALFLVFISVVLTPSLELQAQNNQTSTFIGTWTFDHKVSLNKIKAQLQQHLDSLPQLKQQLLDAYVGRKMSFGPNGEFVQSLADGRSVTGSWTLDPNNVLVLTDSSGSSIKQQFSFNGTNRLVLIPVISGDIQAMIPEWHFIKN</sequence>
<dbReference type="EMBL" id="WXYO01000011">
    <property type="protein sequence ID" value="NAS14460.1"/>
    <property type="molecule type" value="Genomic_DNA"/>
</dbReference>
<evidence type="ECO:0008006" key="4">
    <source>
        <dbReference type="Google" id="ProtNLM"/>
    </source>
</evidence>
<dbReference type="Proteomes" id="UP000475249">
    <property type="component" value="Unassembled WGS sequence"/>
</dbReference>
<keyword evidence="3" id="KW-1185">Reference proteome</keyword>
<evidence type="ECO:0000313" key="3">
    <source>
        <dbReference type="Proteomes" id="UP000475249"/>
    </source>
</evidence>
<organism evidence="2 3">
    <name type="scientific">Poritiphilus flavus</name>
    <dbReference type="NCBI Taxonomy" id="2697053"/>
    <lineage>
        <taxon>Bacteria</taxon>
        <taxon>Pseudomonadati</taxon>
        <taxon>Bacteroidota</taxon>
        <taxon>Flavobacteriia</taxon>
        <taxon>Flavobacteriales</taxon>
        <taxon>Flavobacteriaceae</taxon>
        <taxon>Poritiphilus</taxon>
    </lineage>
</organism>
<reference evidence="2 3" key="1">
    <citation type="submission" date="2020-01" db="EMBL/GenBank/DDBJ databases">
        <title>Bacteria diversity of Porities sp.</title>
        <authorList>
            <person name="Wang G."/>
        </authorList>
    </citation>
    <scope>NUCLEOTIDE SEQUENCE [LARGE SCALE GENOMIC DNA]</scope>
    <source>
        <strain evidence="2 3">R33</strain>
    </source>
</reference>
<proteinExistence type="predicted"/>
<dbReference type="RefSeq" id="WP_161437508.1">
    <property type="nucleotide sequence ID" value="NZ_WXYO01000011.1"/>
</dbReference>
<keyword evidence="1" id="KW-0732">Signal</keyword>
<evidence type="ECO:0000313" key="2">
    <source>
        <dbReference type="EMBL" id="NAS14460.1"/>
    </source>
</evidence>
<comment type="caution">
    <text evidence="2">The sequence shown here is derived from an EMBL/GenBank/DDBJ whole genome shotgun (WGS) entry which is preliminary data.</text>
</comment>
<feature type="signal peptide" evidence="1">
    <location>
        <begin position="1"/>
        <end position="29"/>
    </location>
</feature>